<evidence type="ECO:0000313" key="7">
    <source>
        <dbReference type="Proteomes" id="UP000315995"/>
    </source>
</evidence>
<feature type="repeat" description="TPR" evidence="3">
    <location>
        <begin position="939"/>
        <end position="972"/>
    </location>
</feature>
<dbReference type="SUPFAM" id="SSF48452">
    <property type="entry name" value="TPR-like"/>
    <property type="match status" value="3"/>
</dbReference>
<dbReference type="RefSeq" id="WP_141198922.1">
    <property type="nucleotide sequence ID" value="NZ_CP041186.1"/>
</dbReference>
<dbReference type="PANTHER" id="PTHR44858">
    <property type="entry name" value="TETRATRICOPEPTIDE REPEAT PROTEIN 6"/>
    <property type="match status" value="1"/>
</dbReference>
<feature type="repeat" description="TPR" evidence="3">
    <location>
        <begin position="1287"/>
        <end position="1320"/>
    </location>
</feature>
<gene>
    <name evidence="6" type="ORF">FIV42_17410</name>
</gene>
<feature type="repeat" description="TPR" evidence="3">
    <location>
        <begin position="1321"/>
        <end position="1354"/>
    </location>
</feature>
<evidence type="ECO:0000259" key="5">
    <source>
        <dbReference type="Pfam" id="PF13717"/>
    </source>
</evidence>
<dbReference type="PANTHER" id="PTHR44858:SF1">
    <property type="entry name" value="UDP-N-ACETYLGLUCOSAMINE--PEPTIDE N-ACETYLGLUCOSAMINYLTRANSFERASE SPINDLY-RELATED"/>
    <property type="match status" value="1"/>
</dbReference>
<evidence type="ECO:0000256" key="2">
    <source>
        <dbReference type="ARBA" id="ARBA00022803"/>
    </source>
</evidence>
<feature type="region of interest" description="Disordered" evidence="4">
    <location>
        <begin position="113"/>
        <end position="610"/>
    </location>
</feature>
<feature type="compositionally biased region" description="Acidic residues" evidence="4">
    <location>
        <begin position="509"/>
        <end position="520"/>
    </location>
</feature>
<feature type="compositionally biased region" description="Basic and acidic residues" evidence="4">
    <location>
        <begin position="788"/>
        <end position="813"/>
    </location>
</feature>
<dbReference type="InterPro" id="IPR011990">
    <property type="entry name" value="TPR-like_helical_dom_sf"/>
</dbReference>
<keyword evidence="1" id="KW-0677">Repeat</keyword>
<dbReference type="Pfam" id="PF13174">
    <property type="entry name" value="TPR_6"/>
    <property type="match status" value="1"/>
</dbReference>
<dbReference type="Pfam" id="PF13424">
    <property type="entry name" value="TPR_12"/>
    <property type="match status" value="1"/>
</dbReference>
<evidence type="ECO:0000256" key="1">
    <source>
        <dbReference type="ARBA" id="ARBA00022737"/>
    </source>
</evidence>
<dbReference type="Pfam" id="PF13717">
    <property type="entry name" value="Zn_ribbon_4"/>
    <property type="match status" value="1"/>
</dbReference>
<dbReference type="Gene3D" id="1.25.40.10">
    <property type="entry name" value="Tetratricopeptide repeat domain"/>
    <property type="match status" value="5"/>
</dbReference>
<dbReference type="Pfam" id="PF13432">
    <property type="entry name" value="TPR_16"/>
    <property type="match status" value="3"/>
</dbReference>
<feature type="compositionally biased region" description="Basic and acidic residues" evidence="4">
    <location>
        <begin position="600"/>
        <end position="610"/>
    </location>
</feature>
<feature type="compositionally biased region" description="Low complexity" evidence="4">
    <location>
        <begin position="178"/>
        <end position="192"/>
    </location>
</feature>
<dbReference type="PROSITE" id="PS50005">
    <property type="entry name" value="TPR"/>
    <property type="match status" value="7"/>
</dbReference>
<evidence type="ECO:0000256" key="3">
    <source>
        <dbReference type="PROSITE-ProRule" id="PRU00339"/>
    </source>
</evidence>
<feature type="compositionally biased region" description="Acidic residues" evidence="4">
    <location>
        <begin position="455"/>
        <end position="498"/>
    </location>
</feature>
<feature type="repeat" description="TPR" evidence="3">
    <location>
        <begin position="1253"/>
        <end position="1286"/>
    </location>
</feature>
<proteinExistence type="predicted"/>
<feature type="repeat" description="TPR" evidence="3">
    <location>
        <begin position="1393"/>
        <end position="1426"/>
    </location>
</feature>
<keyword evidence="7" id="KW-1185">Reference proteome</keyword>
<feature type="compositionally biased region" description="Low complexity" evidence="4">
    <location>
        <begin position="499"/>
        <end position="508"/>
    </location>
</feature>
<dbReference type="InterPro" id="IPR050498">
    <property type="entry name" value="Ycf3"/>
</dbReference>
<feature type="compositionally biased region" description="Acidic residues" evidence="4">
    <location>
        <begin position="368"/>
        <end position="443"/>
    </location>
</feature>
<dbReference type="PROSITE" id="PS50293">
    <property type="entry name" value="TPR_REGION"/>
    <property type="match status" value="1"/>
</dbReference>
<dbReference type="EMBL" id="CP041186">
    <property type="protein sequence ID" value="QDG52451.1"/>
    <property type="molecule type" value="Genomic_DNA"/>
</dbReference>
<feature type="domain" description="Zinc finger/thioredoxin putative" evidence="5">
    <location>
        <begin position="1"/>
        <end position="35"/>
    </location>
</feature>
<dbReference type="SMART" id="SM00028">
    <property type="entry name" value="TPR"/>
    <property type="match status" value="16"/>
</dbReference>
<dbReference type="NCBIfam" id="TIGR02098">
    <property type="entry name" value="MJ0042_CXXC"/>
    <property type="match status" value="1"/>
</dbReference>
<reference evidence="6 7" key="1">
    <citation type="submission" date="2019-06" db="EMBL/GenBank/DDBJ databases">
        <title>Persicimonas caeni gen. nov., sp. nov., a predatory bacterium isolated from solar saltern.</title>
        <authorList>
            <person name="Wang S."/>
        </authorList>
    </citation>
    <scope>NUCLEOTIDE SEQUENCE [LARGE SCALE GENOMIC DNA]</scope>
    <source>
        <strain evidence="6 7">YN101</strain>
    </source>
</reference>
<dbReference type="OrthoDB" id="5478326at2"/>
<accession>A0A4Y6PVR5</accession>
<feature type="compositionally biased region" description="Acidic residues" evidence="4">
    <location>
        <begin position="568"/>
        <end position="579"/>
    </location>
</feature>
<protein>
    <submittedName>
        <fullName evidence="6">Tetratricopeptide repeat protein</fullName>
    </submittedName>
</protein>
<feature type="repeat" description="TPR" evidence="3">
    <location>
        <begin position="979"/>
        <end position="1012"/>
    </location>
</feature>
<feature type="compositionally biased region" description="Acidic residues" evidence="4">
    <location>
        <begin position="552"/>
        <end position="561"/>
    </location>
</feature>
<dbReference type="InterPro" id="IPR011723">
    <property type="entry name" value="Znf/thioredoxin_put"/>
</dbReference>
<feature type="repeat" description="TPR" evidence="3">
    <location>
        <begin position="1219"/>
        <end position="1252"/>
    </location>
</feature>
<feature type="compositionally biased region" description="Polar residues" evidence="4">
    <location>
        <begin position="256"/>
        <end position="270"/>
    </location>
</feature>
<feature type="region of interest" description="Disordered" evidence="4">
    <location>
        <begin position="783"/>
        <end position="884"/>
    </location>
</feature>
<dbReference type="InterPro" id="IPR019734">
    <property type="entry name" value="TPR_rpt"/>
</dbReference>
<feature type="compositionally biased region" description="Acidic residues" evidence="4">
    <location>
        <begin position="310"/>
        <end position="360"/>
    </location>
</feature>
<accession>A0A5B8YB63</accession>
<organism evidence="6 7">
    <name type="scientific">Persicimonas caeni</name>
    <dbReference type="NCBI Taxonomy" id="2292766"/>
    <lineage>
        <taxon>Bacteria</taxon>
        <taxon>Deltaproteobacteria</taxon>
        <taxon>Bradymonadales</taxon>
        <taxon>Bradymonadaceae</taxon>
        <taxon>Persicimonas</taxon>
    </lineage>
</organism>
<dbReference type="Pfam" id="PF14559">
    <property type="entry name" value="TPR_19"/>
    <property type="match status" value="2"/>
</dbReference>
<evidence type="ECO:0000313" key="6">
    <source>
        <dbReference type="EMBL" id="QDG52451.1"/>
    </source>
</evidence>
<feature type="compositionally biased region" description="Basic and acidic residues" evidence="4">
    <location>
        <begin position="822"/>
        <end position="867"/>
    </location>
</feature>
<keyword evidence="2 3" id="KW-0802">TPR repeat</keyword>
<sequence>MNITCPSCSAEYEVDSSRVPADGLSMRCPKCSHTFQVDPDDVQDDGGSTLLGASGRSGKVDRFFVKRPTGKVFGPFDKNAIRMMLEAGKLSGDAEVSADKESWQGLDEIPEFAEYASGGDDPGMNPGGTMLGGWASSVVDDDEPELPQARPPQLPKAKGDGPGLPAPKGADLPKAKDNGPGLPAPKGAGLPKPKGDGPGLPKPKGGRPGLPKPKGLNLPKPKGDGPGLPASKDAAGLPASKDAAGLPQSKEAGLPQSASTGLPQSASTGLPQAKSGAPDLPASKNGSLPAAKGSDSLPQAKGEDALPIAQDDDPFSAPLDDEDDLFGAPVDDDADDLFGAPADDEDDLFGAPVDDDEDDLFGAPGAPVDDDDEDDLFGAPVDDDEDDLFGAPVDDDEDDLFGTPEEDEDDLFGAPDDDDDLFDAPAAEEDDDDLFAAPVDDDPFGAPDGGADAGFGDEDSEDLFAAPADDDEDDLFEDGGLEADALFDDGGGEDDDFLSGDASFSFLDDSADAAGDDGGPDDLAGKSGEWGDDLMGSAPADDAFDTGRFDDGGGDSWDDDFGGGFDDAGLDDGGLDDDDPFRPASSGPRQPASRGIPAQKTRDEAVEEDKKRGLTTMIGVPLVALLVIGGAGYGIYSYFFADSGDEVKKVVKDTGPKTVDMKMASSDNYGDLLAVIDQSKKAKLDAGEEPKLLVVESLFLSRYDDKDVAKHAAKLAKKYANASGGWEALARGAYEAQSGSADAARSYLEPLVGESGELGYYAQLMMGVGDVIALEKHLGADDAAAPKAENEPGEKETEDAAKKDAAEKGKADGEGAEANGAEEPKQGEVADAEKAGEGAEKPDDKAAGDKRAEEAPEAKDEPAAKDKQVKKKIAKSTGFDSTAKQLAARARTALKAASEANAKAALPHYWLGRLYELGGDRQKAIAAWKSALEKSEQHIASLVDLGEAYYERGDLNNATESLEKVLSKFKQLAAANEQARAHHLVGRVHSARQQSEEAIKAYTQALSIDASRTDTLRALAEEYAAAEKYQEALNFFTSNKNLGEKDPEVMLGIVRSYMGLEKWDEAIRQLEEGEKLFPNDARFPLYLGKLNRKRGAFFDAQKALQRAVQIDPALLSAHAALAQLAWKVDEDVEKAESHIQQIRQQPEQIDAGVATDVAAYFKMSNRRDLAEQWYKASLQRDPNYWPARLALARMYLENGEDEKALTLLERAKEEGIQDIRLSAYLADAYRQSERFAKAVEQINKVIEQYPKNQEYIFIRGRIYFDQGNFDTAREDFNKAYELDPRYHDAYFFVGRTAFEQGDYKKAMKIFRHVLDYRPNEGEFRYWMGRSYEAEERLTQALEEYRKATAVDESYGLTNPQLYVRRGRLLSRLGYSVQGKQDIARALELAPDMTEALIAMGEANYGEQNYDEAIENFEDVLEKRPEHAEVQYKLGMALQYTGKELESVEHLQNAVRYGYDDPEVFRTLGYLYKRMRKNKLAVKSFKEYLKRIATKETVPVATKREMLRQIEELGGSL</sequence>
<name>A0A4Y6PVR5_PERCE</name>
<dbReference type="Proteomes" id="UP000315995">
    <property type="component" value="Chromosome"/>
</dbReference>
<evidence type="ECO:0000256" key="4">
    <source>
        <dbReference type="SAM" id="MobiDB-lite"/>
    </source>
</evidence>